<evidence type="ECO:0000313" key="2">
    <source>
        <dbReference type="Proteomes" id="UP000489600"/>
    </source>
</evidence>
<protein>
    <submittedName>
        <fullName evidence="1">Uncharacterized protein</fullName>
    </submittedName>
</protein>
<reference evidence="1" key="1">
    <citation type="submission" date="2019-07" db="EMBL/GenBank/DDBJ databases">
        <authorList>
            <person name="Dittberner H."/>
        </authorList>
    </citation>
    <scope>NUCLEOTIDE SEQUENCE [LARGE SCALE GENOMIC DNA]</scope>
</reference>
<sequence>MNRTLITNPRLLACGFSDLALFRSSMVVEEMLGSVRRRLVFGGRCLEDGYDRVQNLCVRDLVYVSPPCCGLEMKLIPL</sequence>
<dbReference type="Proteomes" id="UP000489600">
    <property type="component" value="Unassembled WGS sequence"/>
</dbReference>
<dbReference type="AlphaFoldDB" id="A0A565CM33"/>
<proteinExistence type="predicted"/>
<dbReference type="EMBL" id="CABITT030000008">
    <property type="protein sequence ID" value="VVB14780.1"/>
    <property type="molecule type" value="Genomic_DNA"/>
</dbReference>
<organism evidence="1 2">
    <name type="scientific">Arabis nemorensis</name>
    <dbReference type="NCBI Taxonomy" id="586526"/>
    <lineage>
        <taxon>Eukaryota</taxon>
        <taxon>Viridiplantae</taxon>
        <taxon>Streptophyta</taxon>
        <taxon>Embryophyta</taxon>
        <taxon>Tracheophyta</taxon>
        <taxon>Spermatophyta</taxon>
        <taxon>Magnoliopsida</taxon>
        <taxon>eudicotyledons</taxon>
        <taxon>Gunneridae</taxon>
        <taxon>Pentapetalae</taxon>
        <taxon>rosids</taxon>
        <taxon>malvids</taxon>
        <taxon>Brassicales</taxon>
        <taxon>Brassicaceae</taxon>
        <taxon>Arabideae</taxon>
        <taxon>Arabis</taxon>
    </lineage>
</organism>
<keyword evidence="2" id="KW-1185">Reference proteome</keyword>
<gene>
    <name evidence="1" type="ORF">ANE_LOCUS25224</name>
</gene>
<comment type="caution">
    <text evidence="1">The sequence shown here is derived from an EMBL/GenBank/DDBJ whole genome shotgun (WGS) entry which is preliminary data.</text>
</comment>
<name>A0A565CM33_9BRAS</name>
<evidence type="ECO:0000313" key="1">
    <source>
        <dbReference type="EMBL" id="VVB14780.1"/>
    </source>
</evidence>
<accession>A0A565CM33</accession>